<dbReference type="SUPFAM" id="SSF103088">
    <property type="entry name" value="OmpA-like"/>
    <property type="match status" value="1"/>
</dbReference>
<dbReference type="AlphaFoldDB" id="A0A2U2AFJ6"/>
<dbReference type="PANTHER" id="PTHR30329:SF21">
    <property type="entry name" value="LIPOPROTEIN YIAD-RELATED"/>
    <property type="match status" value="1"/>
</dbReference>
<dbReference type="RefSeq" id="WP_109189240.1">
    <property type="nucleotide sequence ID" value="NZ_BMYA01000003.1"/>
</dbReference>
<feature type="domain" description="OmpA-like" evidence="6">
    <location>
        <begin position="53"/>
        <end position="171"/>
    </location>
</feature>
<evidence type="ECO:0000256" key="3">
    <source>
        <dbReference type="ARBA" id="ARBA00023237"/>
    </source>
</evidence>
<evidence type="ECO:0000256" key="1">
    <source>
        <dbReference type="ARBA" id="ARBA00004442"/>
    </source>
</evidence>
<dbReference type="InterPro" id="IPR006665">
    <property type="entry name" value="OmpA-like"/>
</dbReference>
<dbReference type="EMBL" id="QEWQ01000003">
    <property type="protein sequence ID" value="PWD81349.1"/>
    <property type="molecule type" value="Genomic_DNA"/>
</dbReference>
<keyword evidence="8" id="KW-1185">Reference proteome</keyword>
<evidence type="ECO:0000313" key="8">
    <source>
        <dbReference type="Proteomes" id="UP000245020"/>
    </source>
</evidence>
<dbReference type="InterPro" id="IPR050330">
    <property type="entry name" value="Bact_OuterMem_StrucFunc"/>
</dbReference>
<name>A0A2U2AFJ6_9GAMM</name>
<feature type="signal peptide" evidence="5">
    <location>
        <begin position="1"/>
        <end position="21"/>
    </location>
</feature>
<protein>
    <submittedName>
        <fullName evidence="7">OmpA family protein</fullName>
    </submittedName>
</protein>
<evidence type="ECO:0000313" key="7">
    <source>
        <dbReference type="EMBL" id="PWD81349.1"/>
    </source>
</evidence>
<gene>
    <name evidence="7" type="ORF">DC083_05535</name>
</gene>
<dbReference type="OrthoDB" id="9805832at2"/>
<feature type="chain" id="PRO_5015606661" evidence="5">
    <location>
        <begin position="22"/>
        <end position="176"/>
    </location>
</feature>
<dbReference type="Gene3D" id="3.30.1330.60">
    <property type="entry name" value="OmpA-like domain"/>
    <property type="match status" value="1"/>
</dbReference>
<evidence type="ECO:0000256" key="4">
    <source>
        <dbReference type="PROSITE-ProRule" id="PRU00473"/>
    </source>
</evidence>
<comment type="subcellular location">
    <subcellularLocation>
        <location evidence="1">Cell outer membrane</location>
    </subcellularLocation>
</comment>
<dbReference type="PRINTS" id="PR01021">
    <property type="entry name" value="OMPADOMAIN"/>
</dbReference>
<sequence>MKKQLIIAALAGLFATSTAVAATDSLIDRQGDFVKDRQGECVLVKDGVPGCGVVIQDLTFSADTFFDFDKATLRPQGRELLNKVAAELVKNENGVKSIQLTGFTDSVGSAAYNQKLSLRRADSVRDYLIERGVSPSLITAQGDGISYTFDNATAEGRAKNRRVDVKIEAVRKVNVD</sequence>
<keyword evidence="5" id="KW-0732">Signal</keyword>
<keyword evidence="2 4" id="KW-0472">Membrane</keyword>
<dbReference type="Pfam" id="PF00691">
    <property type="entry name" value="OmpA"/>
    <property type="match status" value="1"/>
</dbReference>
<organism evidence="7 8">
    <name type="scientific">Ignatzschineria ureiclastica</name>
    <dbReference type="NCBI Taxonomy" id="472582"/>
    <lineage>
        <taxon>Bacteria</taxon>
        <taxon>Pseudomonadati</taxon>
        <taxon>Pseudomonadota</taxon>
        <taxon>Gammaproteobacteria</taxon>
        <taxon>Cardiobacteriales</taxon>
        <taxon>Ignatzschineriaceae</taxon>
        <taxon>Ignatzschineria</taxon>
    </lineage>
</organism>
<dbReference type="InterPro" id="IPR036737">
    <property type="entry name" value="OmpA-like_sf"/>
</dbReference>
<proteinExistence type="predicted"/>
<dbReference type="Proteomes" id="UP000245020">
    <property type="component" value="Unassembled WGS sequence"/>
</dbReference>
<dbReference type="PROSITE" id="PS51123">
    <property type="entry name" value="OMPA_2"/>
    <property type="match status" value="1"/>
</dbReference>
<accession>A0A2U2AFJ6</accession>
<dbReference type="GO" id="GO:0009279">
    <property type="term" value="C:cell outer membrane"/>
    <property type="evidence" value="ECO:0007669"/>
    <property type="project" value="UniProtKB-SubCell"/>
</dbReference>
<dbReference type="CDD" id="cd07185">
    <property type="entry name" value="OmpA_C-like"/>
    <property type="match status" value="1"/>
</dbReference>
<comment type="caution">
    <text evidence="7">The sequence shown here is derived from an EMBL/GenBank/DDBJ whole genome shotgun (WGS) entry which is preliminary data.</text>
</comment>
<dbReference type="PANTHER" id="PTHR30329">
    <property type="entry name" value="STATOR ELEMENT OF FLAGELLAR MOTOR COMPLEX"/>
    <property type="match status" value="1"/>
</dbReference>
<keyword evidence="3" id="KW-0998">Cell outer membrane</keyword>
<reference evidence="8" key="1">
    <citation type="submission" date="2018-05" db="EMBL/GenBank/DDBJ databases">
        <title>Ignatzschineria dubaiensis sp. nov., isolated from necrotic foot tissues of dromedaries (Camelus dromedarius) and associated maggots in Dubai, United Arab Emirates.</title>
        <authorList>
            <person name="Tsang C.C."/>
            <person name="Tang J.Y.M."/>
            <person name="Fong J.Y.H."/>
            <person name="Kinne J."/>
            <person name="Lee H.H."/>
            <person name="Joseph M."/>
            <person name="Jose S."/>
            <person name="Schuster R.K."/>
            <person name="Tang Y."/>
            <person name="Sivakumar S."/>
            <person name="Chen J.H.K."/>
            <person name="Teng J.L.L."/>
            <person name="Lau S.K.P."/>
            <person name="Wernery U."/>
            <person name="Woo P.C.Y."/>
        </authorList>
    </citation>
    <scope>NUCLEOTIDE SEQUENCE [LARGE SCALE GENOMIC DNA]</scope>
    <source>
        <strain evidence="8">KCTC 22644</strain>
    </source>
</reference>
<evidence type="ECO:0000259" key="6">
    <source>
        <dbReference type="PROSITE" id="PS51123"/>
    </source>
</evidence>
<dbReference type="InterPro" id="IPR006664">
    <property type="entry name" value="OMP_bac"/>
</dbReference>
<evidence type="ECO:0000256" key="5">
    <source>
        <dbReference type="SAM" id="SignalP"/>
    </source>
</evidence>
<evidence type="ECO:0000256" key="2">
    <source>
        <dbReference type="ARBA" id="ARBA00023136"/>
    </source>
</evidence>